<name>A0A7X2SZH8_ENTAG</name>
<sequence>MNAIERLLGIMKTLRDPQHGCPWDREQTFA</sequence>
<evidence type="ECO:0000313" key="2">
    <source>
        <dbReference type="Proteomes" id="UP000461948"/>
    </source>
</evidence>
<dbReference type="AlphaFoldDB" id="A0A7X2SZH8"/>
<dbReference type="EC" id="3.6.1.9" evidence="1"/>
<dbReference type="GO" id="GO:0047429">
    <property type="term" value="F:nucleoside triphosphate diphosphatase activity"/>
    <property type="evidence" value="ECO:0007669"/>
    <property type="project" value="UniProtKB-EC"/>
</dbReference>
<organism evidence="1 2">
    <name type="scientific">Enterobacter agglomerans</name>
    <name type="common">Erwinia herbicola</name>
    <name type="synonym">Pantoea agglomerans</name>
    <dbReference type="NCBI Taxonomy" id="549"/>
    <lineage>
        <taxon>Bacteria</taxon>
        <taxon>Pseudomonadati</taxon>
        <taxon>Pseudomonadota</taxon>
        <taxon>Gammaproteobacteria</taxon>
        <taxon>Enterobacterales</taxon>
        <taxon>Erwiniaceae</taxon>
        <taxon>Pantoea</taxon>
        <taxon>Pantoea agglomerans group</taxon>
    </lineage>
</organism>
<dbReference type="Proteomes" id="UP000461948">
    <property type="component" value="Unassembled WGS sequence"/>
</dbReference>
<protein>
    <submittedName>
        <fullName evidence="1">Nucleoside triphosphate pyrophosphohydrolase</fullName>
        <ecNumber evidence="1">3.6.1.9</ecNumber>
    </submittedName>
</protein>
<dbReference type="EMBL" id="WKLC01002495">
    <property type="protein sequence ID" value="MSE19204.1"/>
    <property type="molecule type" value="Genomic_DNA"/>
</dbReference>
<evidence type="ECO:0000313" key="1">
    <source>
        <dbReference type="EMBL" id="MSE19204.1"/>
    </source>
</evidence>
<comment type="caution">
    <text evidence="1">The sequence shown here is derived from an EMBL/GenBank/DDBJ whole genome shotgun (WGS) entry which is preliminary data.</text>
</comment>
<proteinExistence type="predicted"/>
<feature type="non-terminal residue" evidence="1">
    <location>
        <position position="30"/>
    </location>
</feature>
<keyword evidence="1" id="KW-0378">Hydrolase</keyword>
<gene>
    <name evidence="1" type="primary">mazG</name>
    <name evidence="1" type="ORF">GKC49_30100</name>
</gene>
<reference evidence="1 2" key="1">
    <citation type="submission" date="2019-11" db="EMBL/GenBank/DDBJ databases">
        <title>Draft Genome Sequence of Plant Growth-Promoting Rhizosphere-Associated Bacteria.</title>
        <authorList>
            <person name="Vasilyev I.Y."/>
            <person name="Radchenko V."/>
            <person name="Ilnitskaya E.V."/>
        </authorList>
    </citation>
    <scope>NUCLEOTIDE SEQUENCE [LARGE SCALE GENOMIC DNA]</scope>
    <source>
        <strain evidence="1 2">VRA_MhP_f</strain>
    </source>
</reference>
<accession>A0A7X2SZH8</accession>
<dbReference type="Gene3D" id="1.10.287.1080">
    <property type="entry name" value="MazG-like"/>
    <property type="match status" value="1"/>
</dbReference>